<dbReference type="Pfam" id="PF25019">
    <property type="entry name" value="LRR_R13L1-DRL21"/>
    <property type="match status" value="1"/>
</dbReference>
<keyword evidence="3" id="KW-1185">Reference proteome</keyword>
<evidence type="ECO:0000259" key="1">
    <source>
        <dbReference type="Pfam" id="PF25019"/>
    </source>
</evidence>
<dbReference type="EMBL" id="CP097510">
    <property type="protein sequence ID" value="URE39761.1"/>
    <property type="molecule type" value="Genomic_DNA"/>
</dbReference>
<dbReference type="Gene3D" id="3.80.10.10">
    <property type="entry name" value="Ribonuclease Inhibitor"/>
    <property type="match status" value="1"/>
</dbReference>
<dbReference type="AlphaFoldDB" id="A0A9E7HSD9"/>
<sequence>MAILEGLEPPCGLKQLVITSYGGLRYPTWLVTNRLINLVSVTLSSCKRLDSLPPLGKLPFLTNLEFKVMPALKLIGVELYENADPVFPSLEFLKLELLEGCEEWSEAHIEQEEWLQQLPSLEELQFTRSEELLSLPANLANISSIKKLEISSCPEIKSLPENGLPMLLKELIISQCPSLIERCRKDEGADWLKIAHIPYIQIDDQEIESMTRVSCSGAAADHVCIGAGAEHDDDDNWGNELNCKKVFYVL</sequence>
<evidence type="ECO:0000313" key="3">
    <source>
        <dbReference type="Proteomes" id="UP001055439"/>
    </source>
</evidence>
<evidence type="ECO:0000313" key="2">
    <source>
        <dbReference type="EMBL" id="URE39761.1"/>
    </source>
</evidence>
<feature type="domain" description="R13L1/DRL21-like LRR repeat region" evidence="1">
    <location>
        <begin position="2"/>
        <end position="68"/>
    </location>
</feature>
<dbReference type="PANTHER" id="PTHR47186:SF3">
    <property type="entry name" value="OS09G0267800 PROTEIN"/>
    <property type="match status" value="1"/>
</dbReference>
<dbReference type="OrthoDB" id="847809at2759"/>
<dbReference type="InterPro" id="IPR032675">
    <property type="entry name" value="LRR_dom_sf"/>
</dbReference>
<dbReference type="PANTHER" id="PTHR47186">
    <property type="entry name" value="LEUCINE-RICH REPEAT-CONTAINING PROTEIN 57"/>
    <property type="match status" value="1"/>
</dbReference>
<reference evidence="2" key="1">
    <citation type="submission" date="2022-05" db="EMBL/GenBank/DDBJ databases">
        <title>The Musa troglodytarum L. genome provides insights into the mechanism of non-climacteric behaviour and enrichment of carotenoids.</title>
        <authorList>
            <person name="Wang J."/>
        </authorList>
    </citation>
    <scope>NUCLEOTIDE SEQUENCE</scope>
    <source>
        <tissue evidence="2">Leaf</tissue>
    </source>
</reference>
<dbReference type="SUPFAM" id="SSF52058">
    <property type="entry name" value="L domain-like"/>
    <property type="match status" value="1"/>
</dbReference>
<name>A0A9E7HSD9_9LILI</name>
<dbReference type="InterPro" id="IPR056789">
    <property type="entry name" value="LRR_R13L1-DRL21"/>
</dbReference>
<organism evidence="2 3">
    <name type="scientific">Musa troglodytarum</name>
    <name type="common">fe'i banana</name>
    <dbReference type="NCBI Taxonomy" id="320322"/>
    <lineage>
        <taxon>Eukaryota</taxon>
        <taxon>Viridiplantae</taxon>
        <taxon>Streptophyta</taxon>
        <taxon>Embryophyta</taxon>
        <taxon>Tracheophyta</taxon>
        <taxon>Spermatophyta</taxon>
        <taxon>Magnoliopsida</taxon>
        <taxon>Liliopsida</taxon>
        <taxon>Zingiberales</taxon>
        <taxon>Musaceae</taxon>
        <taxon>Musa</taxon>
    </lineage>
</organism>
<proteinExistence type="predicted"/>
<protein>
    <submittedName>
        <fullName evidence="2">Disease resistance protein</fullName>
    </submittedName>
</protein>
<accession>A0A9E7HSD9</accession>
<gene>
    <name evidence="2" type="ORF">MUK42_33948</name>
</gene>
<dbReference type="Proteomes" id="UP001055439">
    <property type="component" value="Chromosome 8"/>
</dbReference>